<gene>
    <name evidence="2" type="ORF">NPD5_1519</name>
</gene>
<accession>A0A1L3NDD5</accession>
<protein>
    <submittedName>
        <fullName evidence="2">PVS1 resolvase domain protein</fullName>
    </submittedName>
</protein>
<evidence type="ECO:0000313" key="2">
    <source>
        <dbReference type="EMBL" id="APH14139.1"/>
    </source>
</evidence>
<dbReference type="GO" id="GO:0000150">
    <property type="term" value="F:DNA strand exchange activity"/>
    <property type="evidence" value="ECO:0007669"/>
    <property type="project" value="InterPro"/>
</dbReference>
<dbReference type="PROSITE" id="PS51736">
    <property type="entry name" value="RECOMBINASES_3"/>
    <property type="match status" value="1"/>
</dbReference>
<name>A0A1L3NDD5_CLOSG</name>
<dbReference type="AlphaFoldDB" id="A0A1L3NDD5"/>
<evidence type="ECO:0000313" key="3">
    <source>
        <dbReference type="Proteomes" id="UP000182204"/>
    </source>
</evidence>
<dbReference type="EMBL" id="CP013243">
    <property type="protein sequence ID" value="APH14139.1"/>
    <property type="molecule type" value="Genomic_DNA"/>
</dbReference>
<evidence type="ECO:0000259" key="1">
    <source>
        <dbReference type="PROSITE" id="PS51736"/>
    </source>
</evidence>
<dbReference type="Gene3D" id="6.10.250.10">
    <property type="match status" value="1"/>
</dbReference>
<feature type="domain" description="Resolvase/invertase-type recombinase catalytic" evidence="1">
    <location>
        <begin position="1"/>
        <end position="31"/>
    </location>
</feature>
<dbReference type="RefSeq" id="WP_155119542.1">
    <property type="nucleotide sequence ID" value="NZ_CP013243.1"/>
</dbReference>
<dbReference type="GO" id="GO:0003677">
    <property type="term" value="F:DNA binding"/>
    <property type="evidence" value="ECO:0007669"/>
    <property type="project" value="InterPro"/>
</dbReference>
<dbReference type="InterPro" id="IPR006119">
    <property type="entry name" value="Resolv_N"/>
</dbReference>
<organism evidence="2 3">
    <name type="scientific">Clostridium sporogenes</name>
    <dbReference type="NCBI Taxonomy" id="1509"/>
    <lineage>
        <taxon>Bacteria</taxon>
        <taxon>Bacillati</taxon>
        <taxon>Bacillota</taxon>
        <taxon>Clostridia</taxon>
        <taxon>Eubacteriales</taxon>
        <taxon>Clostridiaceae</taxon>
        <taxon>Clostridium</taxon>
    </lineage>
</organism>
<proteinExistence type="predicted"/>
<reference evidence="2 3" key="1">
    <citation type="submission" date="2015-11" db="EMBL/GenBank/DDBJ databases">
        <authorList>
            <person name="Hill K.K."/>
            <person name="Shirey T.B."/>
            <person name="Raphael B."/>
            <person name="Daligault H.E."/>
            <person name="Davenport K.W."/>
            <person name="Bruce D.C."/>
            <person name="Foley B.T."/>
            <person name="Johnson S.L."/>
        </authorList>
    </citation>
    <scope>NUCLEOTIDE SEQUENCE [LARGE SCALE GENOMIC DNA]</scope>
    <source>
        <strain evidence="2 3">CDC_1632</strain>
    </source>
</reference>
<sequence length="48" mass="5445">MLTIFAGIAQFERKIMLQRCNEGRIIAIYKGVKMGRPRTGGTQLEYAL</sequence>
<dbReference type="Proteomes" id="UP000182204">
    <property type="component" value="Chromosome"/>
</dbReference>